<dbReference type="EC" id="2.3.2.31" evidence="3"/>
<dbReference type="InterPro" id="IPR054694">
    <property type="entry name" value="Parkin-like_IBR"/>
</dbReference>
<dbReference type="AlphaFoldDB" id="A0AAV5T7K8"/>
<comment type="catalytic activity">
    <reaction evidence="1">
        <text>[E2 ubiquitin-conjugating enzyme]-S-ubiquitinyl-L-cysteine + [acceptor protein]-L-lysine = [E2 ubiquitin-conjugating enzyme]-L-cysteine + [acceptor protein]-N(6)-ubiquitinyl-L-lysine.</text>
        <dbReference type="EC" id="2.3.2.31"/>
    </reaction>
</comment>
<evidence type="ECO:0000256" key="5">
    <source>
        <dbReference type="ARBA" id="ARBA00022679"/>
    </source>
</evidence>
<keyword evidence="4" id="KW-0597">Phosphoprotein</keyword>
<evidence type="ECO:0000256" key="6">
    <source>
        <dbReference type="ARBA" id="ARBA00022723"/>
    </source>
</evidence>
<comment type="caution">
    <text evidence="13">The sequence shown here is derived from an EMBL/GenBank/DDBJ whole genome shotgun (WGS) entry which is preliminary data.</text>
</comment>
<dbReference type="Pfam" id="PF17976">
    <property type="entry name" value="zf-RING_12"/>
    <property type="match status" value="1"/>
</dbReference>
<name>A0AAV5T7K8_9BILA</name>
<dbReference type="GO" id="GO:0005739">
    <property type="term" value="C:mitochondrion"/>
    <property type="evidence" value="ECO:0007669"/>
    <property type="project" value="InterPro"/>
</dbReference>
<dbReference type="SUPFAM" id="SSF57850">
    <property type="entry name" value="RING/U-box"/>
    <property type="match status" value="1"/>
</dbReference>
<feature type="non-terminal residue" evidence="13">
    <location>
        <position position="1"/>
    </location>
</feature>
<keyword evidence="10" id="KW-0862">Zinc</keyword>
<feature type="domain" description="RING-type" evidence="12">
    <location>
        <begin position="216"/>
        <end position="436"/>
    </location>
</feature>
<dbReference type="SUPFAM" id="SSF54236">
    <property type="entry name" value="Ubiquitin-like"/>
    <property type="match status" value="1"/>
</dbReference>
<evidence type="ECO:0000256" key="4">
    <source>
        <dbReference type="ARBA" id="ARBA00022553"/>
    </source>
</evidence>
<dbReference type="GO" id="GO:0005829">
    <property type="term" value="C:cytosol"/>
    <property type="evidence" value="ECO:0007669"/>
    <property type="project" value="InterPro"/>
</dbReference>
<accession>A0AAV5T7K8</accession>
<dbReference type="PANTHER" id="PTHR11685">
    <property type="entry name" value="RBR FAMILY RING FINGER AND IBR DOMAIN-CONTAINING"/>
    <property type="match status" value="1"/>
</dbReference>
<evidence type="ECO:0000259" key="11">
    <source>
        <dbReference type="PROSITE" id="PS50053"/>
    </source>
</evidence>
<evidence type="ECO:0000256" key="10">
    <source>
        <dbReference type="ARBA" id="ARBA00022833"/>
    </source>
</evidence>
<dbReference type="EMBL" id="BTSX01000003">
    <property type="protein sequence ID" value="GMS91571.1"/>
    <property type="molecule type" value="Genomic_DNA"/>
</dbReference>
<dbReference type="SMART" id="SM00213">
    <property type="entry name" value="UBQ"/>
    <property type="match status" value="1"/>
</dbReference>
<dbReference type="Proteomes" id="UP001432027">
    <property type="component" value="Unassembled WGS sequence"/>
</dbReference>
<evidence type="ECO:0000256" key="2">
    <source>
        <dbReference type="ARBA" id="ARBA00004906"/>
    </source>
</evidence>
<evidence type="ECO:0000256" key="3">
    <source>
        <dbReference type="ARBA" id="ARBA00012251"/>
    </source>
</evidence>
<evidence type="ECO:0000259" key="12">
    <source>
        <dbReference type="PROSITE" id="PS51873"/>
    </source>
</evidence>
<protein>
    <recommendedName>
        <fullName evidence="3">RBR-type E3 ubiquitin transferase</fullName>
        <ecNumber evidence="3">2.3.2.31</ecNumber>
    </recommendedName>
</protein>
<dbReference type="PROSITE" id="PS50053">
    <property type="entry name" value="UBIQUITIN_2"/>
    <property type="match status" value="1"/>
</dbReference>
<dbReference type="InterPro" id="IPR041565">
    <property type="entry name" value="Parkin_Znf-RING"/>
</dbReference>
<dbReference type="PRINTS" id="PR01475">
    <property type="entry name" value="PARKIN"/>
</dbReference>
<keyword evidence="7" id="KW-0677">Repeat</keyword>
<feature type="domain" description="Ubiquitin-like" evidence="11">
    <location>
        <begin position="6"/>
        <end position="88"/>
    </location>
</feature>
<dbReference type="InterPro" id="IPR041170">
    <property type="entry name" value="Znf-RING_14"/>
</dbReference>
<keyword evidence="9" id="KW-0833">Ubl conjugation pathway</keyword>
<evidence type="ECO:0000256" key="1">
    <source>
        <dbReference type="ARBA" id="ARBA00001798"/>
    </source>
</evidence>
<dbReference type="PROSITE" id="PS51873">
    <property type="entry name" value="TRIAD"/>
    <property type="match status" value="1"/>
</dbReference>
<keyword evidence="14" id="KW-1185">Reference proteome</keyword>
<evidence type="ECO:0000256" key="9">
    <source>
        <dbReference type="ARBA" id="ARBA00022786"/>
    </source>
</evidence>
<gene>
    <name evidence="13" type="ORF">PENTCL1PPCAC_13746</name>
</gene>
<dbReference type="GO" id="GO:0016567">
    <property type="term" value="P:protein ubiquitination"/>
    <property type="evidence" value="ECO:0007669"/>
    <property type="project" value="InterPro"/>
</dbReference>
<dbReference type="InterPro" id="IPR003977">
    <property type="entry name" value="Parkin"/>
</dbReference>
<dbReference type="GO" id="GO:0008270">
    <property type="term" value="F:zinc ion binding"/>
    <property type="evidence" value="ECO:0007669"/>
    <property type="project" value="UniProtKB-KW"/>
</dbReference>
<proteinExistence type="predicted"/>
<evidence type="ECO:0000313" key="13">
    <source>
        <dbReference type="EMBL" id="GMS91571.1"/>
    </source>
</evidence>
<dbReference type="Pfam" id="PF22605">
    <property type="entry name" value="IBR_2"/>
    <property type="match status" value="1"/>
</dbReference>
<dbReference type="InterPro" id="IPR000626">
    <property type="entry name" value="Ubiquitin-like_dom"/>
</dbReference>
<keyword evidence="8" id="KW-0863">Zinc-finger</keyword>
<sequence>SLLMNVPITLRERRPDGHVDKLELTVTVDPSLDTVAEVLKKVSALCEVPTGRLHLILGGSRLQPETSVQQLQLGPSTSLLALVVETKEQSIATTDIVNTPENSIKRGLSTFFVYCKNCKCVRTAKLRVHCSACDSTSIQVQREPERWSDVLRSDRIPAECFECGTQAGAIARARFVFKCKECSEPSAALQHLRPCTAAAPAASVEAGSAATTSGLTSSFCCICLSSLDQDALPPPSSSTLATSPIVDLCCGHLLCLQCFAELVKSGLKSSQFSLHPLHGYTICCPWPTCKAIVKDPHHFALAGHETYSEYKSQAVEAFVASDAVKCAHCDVAFIWESPDCDQVSPSANEEPKMIDCPHCSKQFCAVCRREPCTCENETAANRILLEATTRSCPRCDARTERNGGCAHMRCAACGADWCFVCVGPWTEECQWNHWFS</sequence>
<evidence type="ECO:0000256" key="8">
    <source>
        <dbReference type="ARBA" id="ARBA00022771"/>
    </source>
</evidence>
<dbReference type="InterPro" id="IPR029071">
    <property type="entry name" value="Ubiquitin-like_domsf"/>
</dbReference>
<organism evidence="13 14">
    <name type="scientific">Pristionchus entomophagus</name>
    <dbReference type="NCBI Taxonomy" id="358040"/>
    <lineage>
        <taxon>Eukaryota</taxon>
        <taxon>Metazoa</taxon>
        <taxon>Ecdysozoa</taxon>
        <taxon>Nematoda</taxon>
        <taxon>Chromadorea</taxon>
        <taxon>Rhabditida</taxon>
        <taxon>Rhabditina</taxon>
        <taxon>Diplogasteromorpha</taxon>
        <taxon>Diplogasteroidea</taxon>
        <taxon>Neodiplogasteridae</taxon>
        <taxon>Pristionchus</taxon>
    </lineage>
</organism>
<keyword evidence="6" id="KW-0479">Metal-binding</keyword>
<dbReference type="InterPro" id="IPR031127">
    <property type="entry name" value="E3_UB_ligase_RBR"/>
</dbReference>
<dbReference type="InterPro" id="IPR044066">
    <property type="entry name" value="TRIAD_supradom"/>
</dbReference>
<evidence type="ECO:0000256" key="7">
    <source>
        <dbReference type="ARBA" id="ARBA00022737"/>
    </source>
</evidence>
<dbReference type="Gene3D" id="1.20.120.1750">
    <property type="match status" value="1"/>
</dbReference>
<reference evidence="13" key="1">
    <citation type="submission" date="2023-10" db="EMBL/GenBank/DDBJ databases">
        <title>Genome assembly of Pristionchus species.</title>
        <authorList>
            <person name="Yoshida K."/>
            <person name="Sommer R.J."/>
        </authorList>
    </citation>
    <scope>NUCLEOTIDE SEQUENCE</scope>
    <source>
        <strain evidence="13">RS0144</strain>
    </source>
</reference>
<comment type="pathway">
    <text evidence="2">Protein modification; protein ubiquitination.</text>
</comment>
<evidence type="ECO:0000313" key="14">
    <source>
        <dbReference type="Proteomes" id="UP001432027"/>
    </source>
</evidence>
<dbReference type="Pfam" id="PF17978">
    <property type="entry name" value="zf-RING_14"/>
    <property type="match status" value="1"/>
</dbReference>
<dbReference type="GO" id="GO:0009893">
    <property type="term" value="P:positive regulation of metabolic process"/>
    <property type="evidence" value="ECO:0007669"/>
    <property type="project" value="UniProtKB-ARBA"/>
</dbReference>
<dbReference type="GO" id="GO:0061630">
    <property type="term" value="F:ubiquitin protein ligase activity"/>
    <property type="evidence" value="ECO:0007669"/>
    <property type="project" value="UniProtKB-EC"/>
</dbReference>
<keyword evidence="5" id="KW-0808">Transferase</keyword>